<gene>
    <name evidence="1" type="ORF">BRADI_1g36525v3</name>
</gene>
<reference evidence="1 2" key="1">
    <citation type="journal article" date="2010" name="Nature">
        <title>Genome sequencing and analysis of the model grass Brachypodium distachyon.</title>
        <authorList>
            <consortium name="International Brachypodium Initiative"/>
        </authorList>
    </citation>
    <scope>NUCLEOTIDE SEQUENCE [LARGE SCALE GENOMIC DNA]</scope>
    <source>
        <strain evidence="1 2">Bd21</strain>
    </source>
</reference>
<dbReference type="EMBL" id="CM000880">
    <property type="protein sequence ID" value="PNT75670.1"/>
    <property type="molecule type" value="Genomic_DNA"/>
</dbReference>
<protein>
    <submittedName>
        <fullName evidence="1 2">Uncharacterized protein</fullName>
    </submittedName>
</protein>
<name>A0A2K2DN16_BRADI</name>
<sequence length="158" mass="18365">MCKLCNSQPETVTRKDWSWSGIQTSAIDRSDSVEDWRNVDIAKTAHVHRRHVDGLLIYYLWNVWKERNSRNFDSGSQEEEEVASKAQEDFKTFLWANETPAFSVKKIYLELIKFSVVYMEFSVSDTSLNISLKVISQKRDPKTTFSVESTAEANHFCK</sequence>
<proteinExistence type="predicted"/>
<dbReference type="Proteomes" id="UP000008810">
    <property type="component" value="Chromosome 1"/>
</dbReference>
<dbReference type="InParanoid" id="A0A2K2DN16"/>
<organism evidence="1">
    <name type="scientific">Brachypodium distachyon</name>
    <name type="common">Purple false brome</name>
    <name type="synonym">Trachynia distachya</name>
    <dbReference type="NCBI Taxonomy" id="15368"/>
    <lineage>
        <taxon>Eukaryota</taxon>
        <taxon>Viridiplantae</taxon>
        <taxon>Streptophyta</taxon>
        <taxon>Embryophyta</taxon>
        <taxon>Tracheophyta</taxon>
        <taxon>Spermatophyta</taxon>
        <taxon>Magnoliopsida</taxon>
        <taxon>Liliopsida</taxon>
        <taxon>Poales</taxon>
        <taxon>Poaceae</taxon>
        <taxon>BOP clade</taxon>
        <taxon>Pooideae</taxon>
        <taxon>Stipodae</taxon>
        <taxon>Brachypodieae</taxon>
        <taxon>Brachypodium</taxon>
    </lineage>
</organism>
<evidence type="ECO:0000313" key="3">
    <source>
        <dbReference type="Proteomes" id="UP000008810"/>
    </source>
</evidence>
<reference evidence="2" key="3">
    <citation type="submission" date="2018-08" db="UniProtKB">
        <authorList>
            <consortium name="EnsemblPlants"/>
        </authorList>
    </citation>
    <scope>IDENTIFICATION</scope>
    <source>
        <strain evidence="2">cv. Bd21</strain>
    </source>
</reference>
<dbReference type="OrthoDB" id="688844at2759"/>
<evidence type="ECO:0000313" key="1">
    <source>
        <dbReference type="EMBL" id="PNT75670.1"/>
    </source>
</evidence>
<accession>A0A2K2DN16</accession>
<dbReference type="AlphaFoldDB" id="A0A2K2DN16"/>
<keyword evidence="3" id="KW-1185">Reference proteome</keyword>
<reference evidence="1" key="2">
    <citation type="submission" date="2017-06" db="EMBL/GenBank/DDBJ databases">
        <title>WGS assembly of Brachypodium distachyon.</title>
        <authorList>
            <consortium name="The International Brachypodium Initiative"/>
            <person name="Lucas S."/>
            <person name="Harmon-Smith M."/>
            <person name="Lail K."/>
            <person name="Tice H."/>
            <person name="Grimwood J."/>
            <person name="Bruce D."/>
            <person name="Barry K."/>
            <person name="Shu S."/>
            <person name="Lindquist E."/>
            <person name="Wang M."/>
            <person name="Pitluck S."/>
            <person name="Vogel J.P."/>
            <person name="Garvin D.F."/>
            <person name="Mockler T.C."/>
            <person name="Schmutz J."/>
            <person name="Rokhsar D."/>
            <person name="Bevan M.W."/>
        </authorList>
    </citation>
    <scope>NUCLEOTIDE SEQUENCE</scope>
    <source>
        <strain evidence="1">Bd21</strain>
    </source>
</reference>
<dbReference type="Gramene" id="PNT75670">
    <property type="protein sequence ID" value="PNT75670"/>
    <property type="gene ID" value="BRADI_1g36525v3"/>
</dbReference>
<dbReference type="EnsemblPlants" id="PNT75670">
    <property type="protein sequence ID" value="PNT75670"/>
    <property type="gene ID" value="BRADI_1g36525v3"/>
</dbReference>
<evidence type="ECO:0000313" key="2">
    <source>
        <dbReference type="EnsemblPlants" id="PNT75670"/>
    </source>
</evidence>